<proteinExistence type="inferred from homology"/>
<dbReference type="InterPro" id="IPR020097">
    <property type="entry name" value="PsdUridine_synth_TruA_a/b_dom"/>
</dbReference>
<dbReference type="AlphaFoldDB" id="A0A2P5SYH7"/>
<dbReference type="GO" id="GO:0031119">
    <property type="term" value="P:tRNA pseudouridine synthesis"/>
    <property type="evidence" value="ECO:0007669"/>
    <property type="project" value="UniProtKB-UniRule"/>
</dbReference>
<evidence type="ECO:0000259" key="8">
    <source>
        <dbReference type="Pfam" id="PF01416"/>
    </source>
</evidence>
<dbReference type="InterPro" id="IPR020095">
    <property type="entry name" value="PsdUridine_synth_TruA_C"/>
</dbReference>
<feature type="domain" description="Pseudouridine synthase I TruA alpha/beta" evidence="8">
    <location>
        <begin position="11"/>
        <end position="108"/>
    </location>
</feature>
<dbReference type="Gene3D" id="3.30.70.580">
    <property type="entry name" value="Pseudouridine synthase I, catalytic domain, N-terminal subdomain"/>
    <property type="match status" value="1"/>
</dbReference>
<comment type="caution">
    <text evidence="4">Lacks conserved residue(s) required for the propagation of feature annotation.</text>
</comment>
<evidence type="ECO:0000256" key="7">
    <source>
        <dbReference type="RuleBase" id="RU003792"/>
    </source>
</evidence>
<dbReference type="FunFam" id="3.30.70.580:FF:000001">
    <property type="entry name" value="tRNA pseudouridine synthase A"/>
    <property type="match status" value="1"/>
</dbReference>
<dbReference type="RefSeq" id="WP_136131383.1">
    <property type="nucleotide sequence ID" value="NZ_PDKS01000001.1"/>
</dbReference>
<dbReference type="InterPro" id="IPR020103">
    <property type="entry name" value="PsdUridine_synth_cat_dom_sf"/>
</dbReference>
<keyword evidence="2 4" id="KW-0819">tRNA processing</keyword>
<keyword evidence="3 4" id="KW-0413">Isomerase</keyword>
<feature type="binding site" evidence="4 6">
    <location>
        <position position="115"/>
    </location>
    <ligand>
        <name>substrate</name>
    </ligand>
</feature>
<reference evidence="9 10" key="1">
    <citation type="journal article" date="2018" name="Genome Biol. Evol.">
        <title>Cladogenesis and Genomic Streamlining in Extracellular Endosymbionts of Tropical Stink Bugs.</title>
        <authorList>
            <person name="Otero-Bravo A."/>
            <person name="Goffredi S."/>
            <person name="Sabree Z.L."/>
        </authorList>
    </citation>
    <scope>NUCLEOTIDE SEQUENCE [LARGE SCALE GENOMIC DNA]</scope>
    <source>
        <strain evidence="9 10">SoET</strain>
    </source>
</reference>
<evidence type="ECO:0000256" key="5">
    <source>
        <dbReference type="PIRSR" id="PIRSR001430-1"/>
    </source>
</evidence>
<dbReference type="Pfam" id="PF01416">
    <property type="entry name" value="PseudoU_synth_1"/>
    <property type="match status" value="2"/>
</dbReference>
<dbReference type="SUPFAM" id="SSF55120">
    <property type="entry name" value="Pseudouridine synthase"/>
    <property type="match status" value="1"/>
</dbReference>
<feature type="domain" description="Pseudouridine synthase I TruA alpha/beta" evidence="8">
    <location>
        <begin position="152"/>
        <end position="250"/>
    </location>
</feature>
<evidence type="ECO:0000256" key="6">
    <source>
        <dbReference type="PIRSR" id="PIRSR001430-2"/>
    </source>
</evidence>
<dbReference type="InterPro" id="IPR001406">
    <property type="entry name" value="PsdUridine_synth_TruA"/>
</dbReference>
<accession>A0A2P5SYH7</accession>
<evidence type="ECO:0000256" key="1">
    <source>
        <dbReference type="ARBA" id="ARBA00009375"/>
    </source>
</evidence>
<dbReference type="PANTHER" id="PTHR11142">
    <property type="entry name" value="PSEUDOURIDYLATE SYNTHASE"/>
    <property type="match status" value="1"/>
</dbReference>
<comment type="similarity">
    <text evidence="1 4 7">Belongs to the tRNA pseudouridine synthase TruA family.</text>
</comment>
<evidence type="ECO:0000313" key="10">
    <source>
        <dbReference type="Proteomes" id="UP000296034"/>
    </source>
</evidence>
<dbReference type="CDD" id="cd02570">
    <property type="entry name" value="PseudoU_synth_EcTruA"/>
    <property type="match status" value="1"/>
</dbReference>
<dbReference type="Gene3D" id="3.30.70.660">
    <property type="entry name" value="Pseudouridine synthase I, catalytic domain, C-terminal subdomain"/>
    <property type="match status" value="1"/>
</dbReference>
<dbReference type="Proteomes" id="UP000296034">
    <property type="component" value="Unassembled WGS sequence"/>
</dbReference>
<sequence length="272" mass="31202">MFYEKTKKIAMCIEYDGSNYYGWQRQEKIATVQETIEKAISKIANHSVNVFCAGRTDTGVHSTGQIIHFETNANRNISAWTKGVNSNLPNSISVLWVKNVSNKFHARFSAVARRYRYIIYNYSMRPAILNNGLTHCYYPLNIQTMQYSSRCLLGEHDFSAFCGSPCQSINFKRNIIHLNIIRLGYYVIIDIKANAFLYHMVRNIVGNLIDIGIGKKPSSWMRILLLSKNRTFGCSTAKAKGLYLVEVEYPAYFCLPRVSIGPLFLQNIKKMY</sequence>
<dbReference type="GO" id="GO:0160147">
    <property type="term" value="F:tRNA pseudouridine(38-40) synthase activity"/>
    <property type="evidence" value="ECO:0007669"/>
    <property type="project" value="UniProtKB-EC"/>
</dbReference>
<dbReference type="InterPro" id="IPR020094">
    <property type="entry name" value="TruA/RsuA/RluB/E/F_N"/>
</dbReference>
<feature type="active site" description="Nucleophile" evidence="4 5">
    <location>
        <position position="57"/>
    </location>
</feature>
<dbReference type="PANTHER" id="PTHR11142:SF0">
    <property type="entry name" value="TRNA PSEUDOURIDINE SYNTHASE-LIKE 1"/>
    <property type="match status" value="1"/>
</dbReference>
<dbReference type="NCBIfam" id="TIGR00071">
    <property type="entry name" value="hisT_truA"/>
    <property type="match status" value="1"/>
</dbReference>
<dbReference type="EMBL" id="PDKS01000001">
    <property type="protein sequence ID" value="PPI87386.1"/>
    <property type="molecule type" value="Genomic_DNA"/>
</dbReference>
<evidence type="ECO:0000256" key="3">
    <source>
        <dbReference type="ARBA" id="ARBA00023235"/>
    </source>
</evidence>
<comment type="caution">
    <text evidence="9">The sequence shown here is derived from an EMBL/GenBank/DDBJ whole genome shotgun (WGS) entry which is preliminary data.</text>
</comment>
<dbReference type="HAMAP" id="MF_00171">
    <property type="entry name" value="TruA"/>
    <property type="match status" value="1"/>
</dbReference>
<comment type="function">
    <text evidence="4">Formation of pseudouridine at positions 38, 39 and 40 in the anticodon stem and loop of transfer RNAs.</text>
</comment>
<organism evidence="9 10">
    <name type="scientific">Candidatus Pantoea edessiphila</name>
    <dbReference type="NCBI Taxonomy" id="2044610"/>
    <lineage>
        <taxon>Bacteria</taxon>
        <taxon>Pseudomonadati</taxon>
        <taxon>Pseudomonadota</taxon>
        <taxon>Gammaproteobacteria</taxon>
        <taxon>Enterobacterales</taxon>
        <taxon>Erwiniaceae</taxon>
        <taxon>Pantoea</taxon>
    </lineage>
</organism>
<dbReference type="PIRSF" id="PIRSF001430">
    <property type="entry name" value="tRNA_psdUrid_synth"/>
    <property type="match status" value="1"/>
</dbReference>
<dbReference type="OrthoDB" id="9811823at2"/>
<protein>
    <recommendedName>
        <fullName evidence="4">tRNA pseudouridine synthase A</fullName>
        <ecNumber evidence="4">5.4.99.12</ecNumber>
    </recommendedName>
    <alternativeName>
        <fullName evidence="4">tRNA pseudouridine(38-40) synthase</fullName>
    </alternativeName>
    <alternativeName>
        <fullName evidence="4">tRNA pseudouridylate synthase I</fullName>
    </alternativeName>
    <alternativeName>
        <fullName evidence="4">tRNA-uridine isomerase I</fullName>
    </alternativeName>
</protein>
<evidence type="ECO:0000313" key="9">
    <source>
        <dbReference type="EMBL" id="PPI87386.1"/>
    </source>
</evidence>
<gene>
    <name evidence="4" type="primary">truA</name>
    <name evidence="9" type="ORF">CRV11_00405</name>
</gene>
<evidence type="ECO:0000256" key="2">
    <source>
        <dbReference type="ARBA" id="ARBA00022694"/>
    </source>
</evidence>
<comment type="catalytic activity">
    <reaction evidence="4 7">
        <text>uridine(38/39/40) in tRNA = pseudouridine(38/39/40) in tRNA</text>
        <dbReference type="Rhea" id="RHEA:22376"/>
        <dbReference type="Rhea" id="RHEA-COMP:10085"/>
        <dbReference type="Rhea" id="RHEA-COMP:10087"/>
        <dbReference type="ChEBI" id="CHEBI:65314"/>
        <dbReference type="ChEBI" id="CHEBI:65315"/>
        <dbReference type="EC" id="5.4.99.12"/>
    </reaction>
</comment>
<dbReference type="GO" id="GO:0003723">
    <property type="term" value="F:RNA binding"/>
    <property type="evidence" value="ECO:0007669"/>
    <property type="project" value="InterPro"/>
</dbReference>
<dbReference type="EC" id="5.4.99.12" evidence="4"/>
<comment type="subunit">
    <text evidence="4">Homodimer.</text>
</comment>
<name>A0A2P5SYH7_9GAMM</name>
<evidence type="ECO:0000256" key="4">
    <source>
        <dbReference type="HAMAP-Rule" id="MF_00171"/>
    </source>
</evidence>